<dbReference type="Pfam" id="PF21303">
    <property type="entry name" value="TetR_C_39"/>
    <property type="match status" value="1"/>
</dbReference>
<name>A0ABW9UE25_9BACL</name>
<dbReference type="Pfam" id="PF00440">
    <property type="entry name" value="TetR_N"/>
    <property type="match status" value="1"/>
</dbReference>
<dbReference type="Proteomes" id="UP000467637">
    <property type="component" value="Unassembled WGS sequence"/>
</dbReference>
<dbReference type="PANTHER" id="PTHR43479">
    <property type="entry name" value="ACREF/ENVCD OPERON REPRESSOR-RELATED"/>
    <property type="match status" value="1"/>
</dbReference>
<dbReference type="EMBL" id="WSEM01000016">
    <property type="protein sequence ID" value="MVQ36640.1"/>
    <property type="molecule type" value="Genomic_DNA"/>
</dbReference>
<feature type="DNA-binding region" description="H-T-H motif" evidence="2">
    <location>
        <begin position="43"/>
        <end position="62"/>
    </location>
</feature>
<feature type="domain" description="HTH tetR-type" evidence="3">
    <location>
        <begin position="20"/>
        <end position="80"/>
    </location>
</feature>
<comment type="caution">
    <text evidence="4">The sequence shown here is derived from an EMBL/GenBank/DDBJ whole genome shotgun (WGS) entry which is preliminary data.</text>
</comment>
<gene>
    <name evidence="4" type="ORF">GON05_18695</name>
</gene>
<dbReference type="PROSITE" id="PS50977">
    <property type="entry name" value="HTH_TETR_2"/>
    <property type="match status" value="1"/>
</dbReference>
<dbReference type="PANTHER" id="PTHR43479:SF11">
    <property type="entry name" value="ACREF_ENVCD OPERON REPRESSOR-RELATED"/>
    <property type="match status" value="1"/>
</dbReference>
<proteinExistence type="predicted"/>
<evidence type="ECO:0000256" key="1">
    <source>
        <dbReference type="ARBA" id="ARBA00023125"/>
    </source>
</evidence>
<keyword evidence="1 2" id="KW-0238">DNA-binding</keyword>
<protein>
    <submittedName>
        <fullName evidence="4">TetR family transcriptional regulator</fullName>
    </submittedName>
</protein>
<evidence type="ECO:0000259" key="3">
    <source>
        <dbReference type="PROSITE" id="PS50977"/>
    </source>
</evidence>
<dbReference type="PRINTS" id="PR00455">
    <property type="entry name" value="HTHTETR"/>
</dbReference>
<dbReference type="Gene3D" id="1.10.357.10">
    <property type="entry name" value="Tetracycline Repressor, domain 2"/>
    <property type="match status" value="1"/>
</dbReference>
<organism evidence="4 5">
    <name type="scientific">Paenibacillus anseongense</name>
    <dbReference type="NCBI Taxonomy" id="2682845"/>
    <lineage>
        <taxon>Bacteria</taxon>
        <taxon>Bacillati</taxon>
        <taxon>Bacillota</taxon>
        <taxon>Bacilli</taxon>
        <taxon>Bacillales</taxon>
        <taxon>Paenibacillaceae</taxon>
        <taxon>Paenibacillus</taxon>
    </lineage>
</organism>
<evidence type="ECO:0000313" key="5">
    <source>
        <dbReference type="Proteomes" id="UP000467637"/>
    </source>
</evidence>
<dbReference type="InterPro" id="IPR050624">
    <property type="entry name" value="HTH-type_Tx_Regulator"/>
</dbReference>
<reference evidence="4 5" key="1">
    <citation type="submission" date="2019-12" db="EMBL/GenBank/DDBJ databases">
        <authorList>
            <person name="Huq M.A."/>
        </authorList>
    </citation>
    <scope>NUCLEOTIDE SEQUENCE [LARGE SCALE GENOMIC DNA]</scope>
    <source>
        <strain evidence="4 5">MAH-34</strain>
    </source>
</reference>
<dbReference type="SUPFAM" id="SSF46689">
    <property type="entry name" value="Homeodomain-like"/>
    <property type="match status" value="1"/>
</dbReference>
<accession>A0ABW9UE25</accession>
<dbReference type="InterPro" id="IPR001647">
    <property type="entry name" value="HTH_TetR"/>
</dbReference>
<dbReference type="InterPro" id="IPR049149">
    <property type="entry name" value="TetR/AcrR_C"/>
</dbReference>
<evidence type="ECO:0000256" key="2">
    <source>
        <dbReference type="PROSITE-ProRule" id="PRU00335"/>
    </source>
</evidence>
<sequence>MSSDTTRGMKSMARVSKKPEIRRQEMIDASLELFSSKGYEQTAVSDIVKKLGVAQGTFYYHFKTKSDIMAAIIESLVTEKVNTISALTDSNLTTEDKLHKIIWGEEPGEEESKMLEFLHHENNAFIHQKILVQTVQQSVPYVIRILEQGVTEGIFRIQHLQETAEILLMGIHFMFDPGIFTWSEDTLKHKKLAFQQVVERMLGDSFAFSQR</sequence>
<dbReference type="InterPro" id="IPR009057">
    <property type="entry name" value="Homeodomain-like_sf"/>
</dbReference>
<evidence type="ECO:0000313" key="4">
    <source>
        <dbReference type="EMBL" id="MVQ36640.1"/>
    </source>
</evidence>
<keyword evidence="5" id="KW-1185">Reference proteome</keyword>